<gene>
    <name evidence="2" type="ORF">PGLA1383_LOCUS42532</name>
</gene>
<reference evidence="2" key="1">
    <citation type="submission" date="2021-02" db="EMBL/GenBank/DDBJ databases">
        <authorList>
            <person name="Dougan E. K."/>
            <person name="Rhodes N."/>
            <person name="Thang M."/>
            <person name="Chan C."/>
        </authorList>
    </citation>
    <scope>NUCLEOTIDE SEQUENCE</scope>
</reference>
<name>A0A813GH71_POLGL</name>
<dbReference type="AlphaFoldDB" id="A0A813GH71"/>
<evidence type="ECO:0000256" key="1">
    <source>
        <dbReference type="SAM" id="Coils"/>
    </source>
</evidence>
<feature type="coiled-coil region" evidence="1">
    <location>
        <begin position="176"/>
        <end position="231"/>
    </location>
</feature>
<dbReference type="Proteomes" id="UP000654075">
    <property type="component" value="Unassembled WGS sequence"/>
</dbReference>
<evidence type="ECO:0000313" key="3">
    <source>
        <dbReference type="Proteomes" id="UP000654075"/>
    </source>
</evidence>
<comment type="caution">
    <text evidence="2">The sequence shown here is derived from an EMBL/GenBank/DDBJ whole genome shotgun (WGS) entry which is preliminary data.</text>
</comment>
<keyword evidence="1" id="KW-0175">Coiled coil</keyword>
<keyword evidence="3" id="KW-1185">Reference proteome</keyword>
<evidence type="ECO:0000313" key="2">
    <source>
        <dbReference type="EMBL" id="CAE8625537.1"/>
    </source>
</evidence>
<proteinExistence type="predicted"/>
<accession>A0A813GH71</accession>
<feature type="non-terminal residue" evidence="2">
    <location>
        <position position="563"/>
    </location>
</feature>
<dbReference type="EMBL" id="CAJNNV010028711">
    <property type="protein sequence ID" value="CAE8625537.1"/>
    <property type="molecule type" value="Genomic_DNA"/>
</dbReference>
<protein>
    <submittedName>
        <fullName evidence="2">Uncharacterized protein</fullName>
    </submittedName>
</protein>
<feature type="coiled-coil region" evidence="1">
    <location>
        <begin position="436"/>
        <end position="477"/>
    </location>
</feature>
<organism evidence="2 3">
    <name type="scientific">Polarella glacialis</name>
    <name type="common">Dinoflagellate</name>
    <dbReference type="NCBI Taxonomy" id="89957"/>
    <lineage>
        <taxon>Eukaryota</taxon>
        <taxon>Sar</taxon>
        <taxon>Alveolata</taxon>
        <taxon>Dinophyceae</taxon>
        <taxon>Suessiales</taxon>
        <taxon>Suessiaceae</taxon>
        <taxon>Polarella</taxon>
    </lineage>
</organism>
<sequence length="563" mass="61738">MSGDAQHSQLRAASQREELECLASELSQLRAALGCFDESQRSTGAAWPIVPKALAACGAEVMQLRAGSEELKAELARVRGTTASMQAQRQRQQLEAASEVRALQTRIQEEQRMRREAAHSWTVVESRLAADAAALEGEARARLWEAEALLEAEARGVSLELAEERQHRRHFHAAGVARHRSRCAEMEAELQSAECEEQTLEASQLRLEEEAERLSAQASVAELQAQTLSSELGRATSASEELAAALRRNLESSAAAGLAEEVLEAEENVAVSEAALEAWRRRSSGEAADAGCAAEACVQALRARLTSAARSELSCFATRCREEELAAQHSSAQRAEVAETEAELRLAALRHHGKEALSAARLRSSEDCAARKQSLFVLAAAVRDLEGDFTAARLRGRASEEDAKRLSAELRLLRESEIALRDRLYRLNHEDMGRLRQQFDTKAAELEVARQQLSEARRGWEVEEKRLLEELHQLRREALCDDLLAQSASSASPVRPGDGSTSSQTLVVQHQLACCTLAKGKLLRATGLAEASAQAWQETSRNSFAASLDLEVKKEEVEKLEVE</sequence>